<dbReference type="PANTHER" id="PTHR21567:SF9">
    <property type="entry name" value="CLIP-ASSOCIATING PROTEIN"/>
    <property type="match status" value="1"/>
</dbReference>
<dbReference type="GO" id="GO:0000226">
    <property type="term" value="P:microtubule cytoskeleton organization"/>
    <property type="evidence" value="ECO:0007669"/>
    <property type="project" value="TreeGrafter"/>
</dbReference>
<dbReference type="GO" id="GO:0005881">
    <property type="term" value="C:cytoplasmic microtubule"/>
    <property type="evidence" value="ECO:0007669"/>
    <property type="project" value="TreeGrafter"/>
</dbReference>
<dbReference type="Gene3D" id="1.25.10.10">
    <property type="entry name" value="Leucine-rich Repeat Variant"/>
    <property type="match status" value="1"/>
</dbReference>
<gene>
    <name evidence="2" type="ORF">SPRG_20153</name>
</gene>
<organism evidence="2 3">
    <name type="scientific">Saprolegnia parasitica (strain CBS 223.65)</name>
    <dbReference type="NCBI Taxonomy" id="695850"/>
    <lineage>
        <taxon>Eukaryota</taxon>
        <taxon>Sar</taxon>
        <taxon>Stramenopiles</taxon>
        <taxon>Oomycota</taxon>
        <taxon>Saprolegniomycetes</taxon>
        <taxon>Saprolegniales</taxon>
        <taxon>Saprolegniaceae</taxon>
        <taxon>Saprolegnia</taxon>
    </lineage>
</organism>
<proteinExistence type="predicted"/>
<dbReference type="AlphaFoldDB" id="A0A067CQC6"/>
<dbReference type="KEGG" id="spar:SPRG_20153"/>
<dbReference type="Pfam" id="PF12348">
    <property type="entry name" value="CLASP_N"/>
    <property type="match status" value="1"/>
</dbReference>
<dbReference type="SUPFAM" id="SSF48371">
    <property type="entry name" value="ARM repeat"/>
    <property type="match status" value="1"/>
</dbReference>
<reference evidence="2 3" key="1">
    <citation type="journal article" date="2013" name="PLoS Genet.">
        <title>Distinctive expansion of potential virulence genes in the genome of the oomycete fish pathogen Saprolegnia parasitica.</title>
        <authorList>
            <person name="Jiang R.H."/>
            <person name="de Bruijn I."/>
            <person name="Haas B.J."/>
            <person name="Belmonte R."/>
            <person name="Lobach L."/>
            <person name="Christie J."/>
            <person name="van den Ackerveken G."/>
            <person name="Bottin A."/>
            <person name="Bulone V."/>
            <person name="Diaz-Moreno S.M."/>
            <person name="Dumas B."/>
            <person name="Fan L."/>
            <person name="Gaulin E."/>
            <person name="Govers F."/>
            <person name="Grenville-Briggs L.J."/>
            <person name="Horner N.R."/>
            <person name="Levin J.Z."/>
            <person name="Mammella M."/>
            <person name="Meijer H.J."/>
            <person name="Morris P."/>
            <person name="Nusbaum C."/>
            <person name="Oome S."/>
            <person name="Phillips A.J."/>
            <person name="van Rooyen D."/>
            <person name="Rzeszutek E."/>
            <person name="Saraiva M."/>
            <person name="Secombes C.J."/>
            <person name="Seidl M.F."/>
            <person name="Snel B."/>
            <person name="Stassen J.H."/>
            <person name="Sykes S."/>
            <person name="Tripathy S."/>
            <person name="van den Berg H."/>
            <person name="Vega-Arreguin J.C."/>
            <person name="Wawra S."/>
            <person name="Young S.K."/>
            <person name="Zeng Q."/>
            <person name="Dieguez-Uribeondo J."/>
            <person name="Russ C."/>
            <person name="Tyler B.M."/>
            <person name="van West P."/>
        </authorList>
    </citation>
    <scope>NUCLEOTIDE SEQUENCE [LARGE SCALE GENOMIC DNA]</scope>
    <source>
        <strain evidence="2 3">CBS 223.65</strain>
    </source>
</reference>
<dbReference type="OrthoDB" id="46159at2759"/>
<dbReference type="Proteomes" id="UP000030745">
    <property type="component" value="Unassembled WGS sequence"/>
</dbReference>
<dbReference type="InterPro" id="IPR016024">
    <property type="entry name" value="ARM-type_fold"/>
</dbReference>
<dbReference type="InterPro" id="IPR024395">
    <property type="entry name" value="CLASP_N_dom"/>
</dbReference>
<dbReference type="GO" id="GO:0005819">
    <property type="term" value="C:spindle"/>
    <property type="evidence" value="ECO:0007669"/>
    <property type="project" value="UniProtKB-ARBA"/>
</dbReference>
<name>A0A067CQC6_SAPPC</name>
<dbReference type="InterPro" id="IPR034085">
    <property type="entry name" value="TOG"/>
</dbReference>
<dbReference type="EMBL" id="KK583210">
    <property type="protein sequence ID" value="KDO28706.1"/>
    <property type="molecule type" value="Genomic_DNA"/>
</dbReference>
<evidence type="ECO:0000313" key="3">
    <source>
        <dbReference type="Proteomes" id="UP000030745"/>
    </source>
</evidence>
<dbReference type="SMART" id="SM01349">
    <property type="entry name" value="TOG"/>
    <property type="match status" value="1"/>
</dbReference>
<dbReference type="GO" id="GO:0008017">
    <property type="term" value="F:microtubule binding"/>
    <property type="evidence" value="ECO:0007669"/>
    <property type="project" value="TreeGrafter"/>
</dbReference>
<dbReference type="RefSeq" id="XP_012200774.1">
    <property type="nucleotide sequence ID" value="XM_012345384.1"/>
</dbReference>
<dbReference type="InterPro" id="IPR011989">
    <property type="entry name" value="ARM-like"/>
</dbReference>
<accession>A0A067CQC6</accession>
<evidence type="ECO:0000259" key="1">
    <source>
        <dbReference type="SMART" id="SM01349"/>
    </source>
</evidence>
<dbReference type="PANTHER" id="PTHR21567">
    <property type="entry name" value="CLASP"/>
    <property type="match status" value="1"/>
</dbReference>
<dbReference type="STRING" id="695850.A0A067CQC6"/>
<sequence>MAAENMPPCIASLLHNLRPSSDWTIRVQALRTIAEWATWERSQSSHCFLNGVHELRDAIAHHVGDLRSAVVKEACATIAVLASTMKEAAFQAHVDIFLSSLLKAVVASIEVVAQAADDCIRTMLQSTRTGHYSVLPRLTEAAASKSPTLRRVCIEYFDVITVTWNAKFLLRHNVPDCMAKHLLLGLCDANAAVRASSRKTFWTFQARFPGKAKLVWEKLEAATKSALLQGGSVAVFDDKSVVHSPHESDVSSQTSYGLSAVFARLYQPHYFQDRALRLAKLKEEQDLRLCTFTPVKRRLQRSKSSKGKALSVTLPSPPPYAVVVSKRHASTVACS</sequence>
<keyword evidence="3" id="KW-1185">Reference proteome</keyword>
<feature type="domain" description="TOG" evidence="1">
    <location>
        <begin position="1"/>
        <end position="239"/>
    </location>
</feature>
<protein>
    <recommendedName>
        <fullName evidence="1">TOG domain-containing protein</fullName>
    </recommendedName>
</protein>
<dbReference type="VEuPathDB" id="FungiDB:SPRG_20153"/>
<dbReference type="GeneID" id="24141363"/>
<dbReference type="GO" id="GO:0000278">
    <property type="term" value="P:mitotic cell cycle"/>
    <property type="evidence" value="ECO:0007669"/>
    <property type="project" value="UniProtKB-ARBA"/>
</dbReference>
<evidence type="ECO:0000313" key="2">
    <source>
        <dbReference type="EMBL" id="KDO28706.1"/>
    </source>
</evidence>
<dbReference type="OMA" id="WATWERS"/>